<accession>A0AAV0ZT83</accession>
<proteinExistence type="predicted"/>
<gene>
    <name evidence="1" type="ORF">VFH_II249320</name>
</gene>
<dbReference type="Proteomes" id="UP001157006">
    <property type="component" value="Chromosome 2"/>
</dbReference>
<reference evidence="1 2" key="1">
    <citation type="submission" date="2023-01" db="EMBL/GenBank/DDBJ databases">
        <authorList>
            <person name="Kreplak J."/>
        </authorList>
    </citation>
    <scope>NUCLEOTIDE SEQUENCE [LARGE SCALE GENOMIC DNA]</scope>
</reference>
<evidence type="ECO:0000313" key="1">
    <source>
        <dbReference type="EMBL" id="CAI8600964.1"/>
    </source>
</evidence>
<organism evidence="1 2">
    <name type="scientific">Vicia faba</name>
    <name type="common">Broad bean</name>
    <name type="synonym">Faba vulgaris</name>
    <dbReference type="NCBI Taxonomy" id="3906"/>
    <lineage>
        <taxon>Eukaryota</taxon>
        <taxon>Viridiplantae</taxon>
        <taxon>Streptophyta</taxon>
        <taxon>Embryophyta</taxon>
        <taxon>Tracheophyta</taxon>
        <taxon>Spermatophyta</taxon>
        <taxon>Magnoliopsida</taxon>
        <taxon>eudicotyledons</taxon>
        <taxon>Gunneridae</taxon>
        <taxon>Pentapetalae</taxon>
        <taxon>rosids</taxon>
        <taxon>fabids</taxon>
        <taxon>Fabales</taxon>
        <taxon>Fabaceae</taxon>
        <taxon>Papilionoideae</taxon>
        <taxon>50 kb inversion clade</taxon>
        <taxon>NPAAA clade</taxon>
        <taxon>Hologalegina</taxon>
        <taxon>IRL clade</taxon>
        <taxon>Fabeae</taxon>
        <taxon>Vicia</taxon>
    </lineage>
</organism>
<dbReference type="AlphaFoldDB" id="A0AAV0ZT83"/>
<protein>
    <submittedName>
        <fullName evidence="1">Uncharacterized protein</fullName>
    </submittedName>
</protein>
<evidence type="ECO:0000313" key="2">
    <source>
        <dbReference type="Proteomes" id="UP001157006"/>
    </source>
</evidence>
<name>A0AAV0ZT83_VICFA</name>
<keyword evidence="2" id="KW-1185">Reference proteome</keyword>
<dbReference type="EMBL" id="OX451737">
    <property type="protein sequence ID" value="CAI8600964.1"/>
    <property type="molecule type" value="Genomic_DNA"/>
</dbReference>
<sequence>MAQRPNGMIHESVFVIQRLHLTSTRLISPSRIHSFDSSHRHHLLRRNSAADPGFNASTFITRAMSINDSFFSACFPLTTTSHHLASFLTTDSFSFRFKRDSSFTATSHLNQFANSTFAPSALRFRSELYFSVEAKKFQRILERTLKLL</sequence>